<gene>
    <name evidence="1" type="ORF">L596_009013</name>
</gene>
<keyword evidence="2" id="KW-1185">Reference proteome</keyword>
<proteinExistence type="predicted"/>
<organism evidence="1 2">
    <name type="scientific">Steinernema carpocapsae</name>
    <name type="common">Entomopathogenic nematode</name>
    <dbReference type="NCBI Taxonomy" id="34508"/>
    <lineage>
        <taxon>Eukaryota</taxon>
        <taxon>Metazoa</taxon>
        <taxon>Ecdysozoa</taxon>
        <taxon>Nematoda</taxon>
        <taxon>Chromadorea</taxon>
        <taxon>Rhabditida</taxon>
        <taxon>Tylenchina</taxon>
        <taxon>Panagrolaimomorpha</taxon>
        <taxon>Strongyloidoidea</taxon>
        <taxon>Steinernematidae</taxon>
        <taxon>Steinernema</taxon>
    </lineage>
</organism>
<dbReference type="EMBL" id="AZBU02000002">
    <property type="protein sequence ID" value="TKR94763.1"/>
    <property type="molecule type" value="Genomic_DNA"/>
</dbReference>
<dbReference type="Proteomes" id="UP000298663">
    <property type="component" value="Unassembled WGS sequence"/>
</dbReference>
<accession>A0A4U5PEN5</accession>
<reference evidence="1 2" key="1">
    <citation type="journal article" date="2015" name="Genome Biol.">
        <title>Comparative genomics of Steinernema reveals deeply conserved gene regulatory networks.</title>
        <authorList>
            <person name="Dillman A.R."/>
            <person name="Macchietto M."/>
            <person name="Porter C.F."/>
            <person name="Rogers A."/>
            <person name="Williams B."/>
            <person name="Antoshechkin I."/>
            <person name="Lee M.M."/>
            <person name="Goodwin Z."/>
            <person name="Lu X."/>
            <person name="Lewis E.E."/>
            <person name="Goodrich-Blair H."/>
            <person name="Stock S.P."/>
            <person name="Adams B.J."/>
            <person name="Sternberg P.W."/>
            <person name="Mortazavi A."/>
        </authorList>
    </citation>
    <scope>NUCLEOTIDE SEQUENCE [LARGE SCALE GENOMIC DNA]</scope>
    <source>
        <strain evidence="1 2">ALL</strain>
    </source>
</reference>
<evidence type="ECO:0000313" key="2">
    <source>
        <dbReference type="Proteomes" id="UP000298663"/>
    </source>
</evidence>
<comment type="caution">
    <text evidence="1">The sequence shown here is derived from an EMBL/GenBank/DDBJ whole genome shotgun (WGS) entry which is preliminary data.</text>
</comment>
<name>A0A4U5PEN5_STECR</name>
<reference evidence="1 2" key="2">
    <citation type="journal article" date="2019" name="G3 (Bethesda)">
        <title>Hybrid Assembly of the Genome of the Entomopathogenic Nematode Steinernema carpocapsae Identifies the X-Chromosome.</title>
        <authorList>
            <person name="Serra L."/>
            <person name="Macchietto M."/>
            <person name="Macias-Munoz A."/>
            <person name="McGill C.J."/>
            <person name="Rodriguez I.M."/>
            <person name="Rodriguez B."/>
            <person name="Murad R."/>
            <person name="Mortazavi A."/>
        </authorList>
    </citation>
    <scope>NUCLEOTIDE SEQUENCE [LARGE SCALE GENOMIC DNA]</scope>
    <source>
        <strain evidence="1 2">ALL</strain>
    </source>
</reference>
<sequence>MLLDKLVTQKAARLYCLTSCYFPRAAYKQEIEQTRSVMHSVPMHIKMFWKFDPIHFLHFRALTVTN</sequence>
<dbReference type="AlphaFoldDB" id="A0A4U5PEN5"/>
<evidence type="ECO:0000313" key="1">
    <source>
        <dbReference type="EMBL" id="TKR94763.1"/>
    </source>
</evidence>
<protein>
    <submittedName>
        <fullName evidence="1">Uncharacterized protein</fullName>
    </submittedName>
</protein>